<name>A0ABU6HJB1_9RHOB</name>
<keyword evidence="2" id="KW-1185">Reference proteome</keyword>
<gene>
    <name evidence="1" type="ORF">VK792_12960</name>
</gene>
<reference evidence="1 2" key="1">
    <citation type="submission" date="2024-01" db="EMBL/GenBank/DDBJ databases">
        <title>Mesobacterium rodlantinim sp. nov., isolated from shallow sea hydrothermal systems off Kueishantao Island.</title>
        <authorList>
            <person name="Su Z."/>
            <person name="Tang K."/>
        </authorList>
    </citation>
    <scope>NUCLEOTIDE SEQUENCE [LARGE SCALE GENOMIC DNA]</scope>
    <source>
        <strain evidence="1 2">TK19101</strain>
    </source>
</reference>
<dbReference type="RefSeq" id="WP_326297935.1">
    <property type="nucleotide sequence ID" value="NZ_JAYLLH010000018.1"/>
</dbReference>
<evidence type="ECO:0000313" key="2">
    <source>
        <dbReference type="Proteomes" id="UP001348149"/>
    </source>
</evidence>
<evidence type="ECO:0000313" key="1">
    <source>
        <dbReference type="EMBL" id="MEC3862197.1"/>
    </source>
</evidence>
<accession>A0ABU6HJB1</accession>
<comment type="caution">
    <text evidence="1">The sequence shown here is derived from an EMBL/GenBank/DDBJ whole genome shotgun (WGS) entry which is preliminary data.</text>
</comment>
<proteinExistence type="predicted"/>
<dbReference type="Proteomes" id="UP001348149">
    <property type="component" value="Unassembled WGS sequence"/>
</dbReference>
<sequence length="106" mass="11812">MKVETMYGVVLWSDESERKAVIWCEDHGELAYFSANDQSALSGMPLDAGDLIQFDVRTERDLRRARNLRLVGERQYPAIAERLTGRTGQRPTGAENVVAFAGAPGR</sequence>
<protein>
    <submittedName>
        <fullName evidence="1">Uncharacterized protein</fullName>
    </submittedName>
</protein>
<dbReference type="EMBL" id="JAYLLH010000018">
    <property type="protein sequence ID" value="MEC3862197.1"/>
    <property type="molecule type" value="Genomic_DNA"/>
</dbReference>
<organism evidence="1 2">
    <name type="scientific">Mesobacterium hydrothermale</name>
    <dbReference type="NCBI Taxonomy" id="3111907"/>
    <lineage>
        <taxon>Bacteria</taxon>
        <taxon>Pseudomonadati</taxon>
        <taxon>Pseudomonadota</taxon>
        <taxon>Alphaproteobacteria</taxon>
        <taxon>Rhodobacterales</taxon>
        <taxon>Roseobacteraceae</taxon>
        <taxon>Mesobacterium</taxon>
    </lineage>
</organism>